<dbReference type="InterPro" id="IPR032675">
    <property type="entry name" value="LRR_dom_sf"/>
</dbReference>
<comment type="caution">
    <text evidence="1">The sequence shown here is derived from an EMBL/GenBank/DDBJ whole genome shotgun (WGS) entry which is preliminary data.</text>
</comment>
<accession>A0A8J5MZS6</accession>
<protein>
    <submittedName>
        <fullName evidence="1">Uncharacterized protein</fullName>
    </submittedName>
</protein>
<name>A0A8J5MZS6_HOMAM</name>
<reference evidence="1" key="1">
    <citation type="journal article" date="2021" name="Sci. Adv.">
        <title>The American lobster genome reveals insights on longevity, neural, and immune adaptations.</title>
        <authorList>
            <person name="Polinski J.M."/>
            <person name="Zimin A.V."/>
            <person name="Clark K.F."/>
            <person name="Kohn A.B."/>
            <person name="Sadowski N."/>
            <person name="Timp W."/>
            <person name="Ptitsyn A."/>
            <person name="Khanna P."/>
            <person name="Romanova D.Y."/>
            <person name="Williams P."/>
            <person name="Greenwood S.J."/>
            <person name="Moroz L.L."/>
            <person name="Walt D.R."/>
            <person name="Bodnar A.G."/>
        </authorList>
    </citation>
    <scope>NUCLEOTIDE SEQUENCE</scope>
    <source>
        <strain evidence="1">GMGI-L3</strain>
    </source>
</reference>
<dbReference type="Proteomes" id="UP000747542">
    <property type="component" value="Unassembled WGS sequence"/>
</dbReference>
<dbReference type="AlphaFoldDB" id="A0A8J5MZS6"/>
<dbReference type="SUPFAM" id="SSF52047">
    <property type="entry name" value="RNI-like"/>
    <property type="match status" value="1"/>
</dbReference>
<dbReference type="EMBL" id="JAHLQT010018083">
    <property type="protein sequence ID" value="KAG7169177.1"/>
    <property type="molecule type" value="Genomic_DNA"/>
</dbReference>
<evidence type="ECO:0000313" key="2">
    <source>
        <dbReference type="Proteomes" id="UP000747542"/>
    </source>
</evidence>
<gene>
    <name evidence="1" type="ORF">Hamer_G026472</name>
</gene>
<evidence type="ECO:0000313" key="1">
    <source>
        <dbReference type="EMBL" id="KAG7169177.1"/>
    </source>
</evidence>
<organism evidence="1 2">
    <name type="scientific">Homarus americanus</name>
    <name type="common">American lobster</name>
    <dbReference type="NCBI Taxonomy" id="6706"/>
    <lineage>
        <taxon>Eukaryota</taxon>
        <taxon>Metazoa</taxon>
        <taxon>Ecdysozoa</taxon>
        <taxon>Arthropoda</taxon>
        <taxon>Crustacea</taxon>
        <taxon>Multicrustacea</taxon>
        <taxon>Malacostraca</taxon>
        <taxon>Eumalacostraca</taxon>
        <taxon>Eucarida</taxon>
        <taxon>Decapoda</taxon>
        <taxon>Pleocyemata</taxon>
        <taxon>Astacidea</taxon>
        <taxon>Nephropoidea</taxon>
        <taxon>Nephropidae</taxon>
        <taxon>Homarus</taxon>
    </lineage>
</organism>
<keyword evidence="2" id="KW-1185">Reference proteome</keyword>
<sequence length="179" mass="20675">LFQVKMVLANRGQLRSESNKPQLTNLVTVAAAAVLRLLTAAARRRTWKKDKMQLIIIVQTHIPSHLRQRLQERVLYDWRLYDTVSLRLLELVFSSTTSSLRLHHVRAFFRDDLTRLLVRLSGLQELMIQDPTWSLSTHQLTLVADALTKMTCLRVLTLQYCTHNKLLAALADTCTSLQW</sequence>
<proteinExistence type="predicted"/>
<feature type="non-terminal residue" evidence="1">
    <location>
        <position position="179"/>
    </location>
</feature>
<dbReference type="Gene3D" id="3.80.10.10">
    <property type="entry name" value="Ribonuclease Inhibitor"/>
    <property type="match status" value="1"/>
</dbReference>